<gene>
    <name evidence="1" type="ORF">H6G95_30555</name>
</gene>
<dbReference type="EMBL" id="JACJTE010000060">
    <property type="protein sequence ID" value="MBD2564846.1"/>
    <property type="molecule type" value="Genomic_DNA"/>
</dbReference>
<sequence>MSNVNLSIAVDENHIEWILEVVQNLHSAGMNVEQVLDKLGIITGSIDSAKMEVLSRVEGVSHVELSREYKLAPPESDVQ</sequence>
<dbReference type="RefSeq" id="WP_190901281.1">
    <property type="nucleotide sequence ID" value="NZ_JACJTE010000060.1"/>
</dbReference>
<name>A0ABR8F5E0_NOSLI</name>
<reference evidence="1 2" key="1">
    <citation type="journal article" date="2020" name="ISME J.">
        <title>Comparative genomics reveals insights into cyanobacterial evolution and habitat adaptation.</title>
        <authorList>
            <person name="Chen M.Y."/>
            <person name="Teng W.K."/>
            <person name="Zhao L."/>
            <person name="Hu C.X."/>
            <person name="Zhou Y.K."/>
            <person name="Han B.P."/>
            <person name="Song L.R."/>
            <person name="Shu W.S."/>
        </authorList>
    </citation>
    <scope>NUCLEOTIDE SEQUENCE [LARGE SCALE GENOMIC DNA]</scope>
    <source>
        <strain evidence="1 2">FACHB-391</strain>
    </source>
</reference>
<proteinExistence type="predicted"/>
<evidence type="ECO:0000313" key="1">
    <source>
        <dbReference type="EMBL" id="MBD2564846.1"/>
    </source>
</evidence>
<dbReference type="Proteomes" id="UP000604661">
    <property type="component" value="Unassembled WGS sequence"/>
</dbReference>
<protein>
    <submittedName>
        <fullName evidence="1">Ketohydroxyglutarate aldolase</fullName>
    </submittedName>
</protein>
<keyword evidence="2" id="KW-1185">Reference proteome</keyword>
<organism evidence="1 2">
    <name type="scientific">Nostoc linckia FACHB-391</name>
    <dbReference type="NCBI Taxonomy" id="2692906"/>
    <lineage>
        <taxon>Bacteria</taxon>
        <taxon>Bacillati</taxon>
        <taxon>Cyanobacteriota</taxon>
        <taxon>Cyanophyceae</taxon>
        <taxon>Nostocales</taxon>
        <taxon>Nostocaceae</taxon>
        <taxon>Nostoc</taxon>
    </lineage>
</organism>
<comment type="caution">
    <text evidence="1">The sequence shown here is derived from an EMBL/GenBank/DDBJ whole genome shotgun (WGS) entry which is preliminary data.</text>
</comment>
<evidence type="ECO:0000313" key="2">
    <source>
        <dbReference type="Proteomes" id="UP000604661"/>
    </source>
</evidence>
<accession>A0ABR8F5E0</accession>